<organism evidence="2">
    <name type="scientific">Octopus bimaculoides</name>
    <name type="common">California two-spotted octopus</name>
    <dbReference type="NCBI Taxonomy" id="37653"/>
    <lineage>
        <taxon>Eukaryota</taxon>
        <taxon>Metazoa</taxon>
        <taxon>Spiralia</taxon>
        <taxon>Lophotrochozoa</taxon>
        <taxon>Mollusca</taxon>
        <taxon>Cephalopoda</taxon>
        <taxon>Coleoidea</taxon>
        <taxon>Octopodiformes</taxon>
        <taxon>Octopoda</taxon>
        <taxon>Incirrata</taxon>
        <taxon>Octopodidae</taxon>
        <taxon>Octopus</taxon>
    </lineage>
</organism>
<evidence type="ECO:0000313" key="2">
    <source>
        <dbReference type="EMBL" id="KOF89028.1"/>
    </source>
</evidence>
<evidence type="ECO:0000256" key="1">
    <source>
        <dbReference type="SAM" id="Coils"/>
    </source>
</evidence>
<feature type="coiled-coil region" evidence="1">
    <location>
        <begin position="42"/>
        <end position="88"/>
    </location>
</feature>
<dbReference type="EMBL" id="KQ418061">
    <property type="protein sequence ID" value="KOF89028.1"/>
    <property type="molecule type" value="Genomic_DNA"/>
</dbReference>
<proteinExistence type="predicted"/>
<dbReference type="SUPFAM" id="SSF69989">
    <property type="entry name" value="C-terminal domain of PLC-beta"/>
    <property type="match status" value="1"/>
</dbReference>
<name>A0A0L8HIE1_OCTBM</name>
<dbReference type="OrthoDB" id="269822at2759"/>
<keyword evidence="1" id="KW-0175">Coiled coil</keyword>
<sequence>MIAMVVVDDDNGCVDVQLSLIHCCTSLSRKKRELSKKLIDGIVAERNKLKALKEQQEKVLDKNMENLIKEFDNEKSNAEAKIKEEIDGKLKKANETWS</sequence>
<dbReference type="AlphaFoldDB" id="A0A0L8HIE1"/>
<accession>A0A0L8HIE1</accession>
<protein>
    <submittedName>
        <fullName evidence="2">Uncharacterized protein</fullName>
    </submittedName>
</protein>
<reference evidence="2" key="1">
    <citation type="submission" date="2015-07" db="EMBL/GenBank/DDBJ databases">
        <title>MeaNS - Measles Nucleotide Surveillance Program.</title>
        <authorList>
            <person name="Tran T."/>
            <person name="Druce J."/>
        </authorList>
    </citation>
    <scope>NUCLEOTIDE SEQUENCE</scope>
    <source>
        <strain evidence="2">UCB-OBI-ISO-001</strain>
        <tissue evidence="2">Gonad</tissue>
    </source>
</reference>
<dbReference type="Gene3D" id="1.20.1230.10">
    <property type="entry name" value="Phospholipase C beta, distal C-terminal domain"/>
    <property type="match status" value="1"/>
</dbReference>
<gene>
    <name evidence="2" type="ORF">OCBIM_22013802mg</name>
</gene>
<dbReference type="InterPro" id="IPR042531">
    <property type="entry name" value="PLC-beta_C_sf"/>
</dbReference>